<proteinExistence type="predicted"/>
<accession>A0A163Z6V1</accession>
<keyword evidence="1" id="KW-1133">Transmembrane helix</keyword>
<keyword evidence="3" id="KW-1185">Reference proteome</keyword>
<dbReference type="Proteomes" id="UP000076574">
    <property type="component" value="Unassembled WGS sequence"/>
</dbReference>
<gene>
    <name evidence="2" type="ORF">A4A58_06110</name>
</gene>
<reference evidence="2 3" key="1">
    <citation type="submission" date="2016-03" db="EMBL/GenBank/DDBJ databases">
        <title>Microsymbionts genomes from the relict species Vavilovia formosa (Stev.) Fed.</title>
        <authorList>
            <person name="Kopat V."/>
            <person name="Chirak E."/>
            <person name="Kimeklis A."/>
            <person name="Andronov E."/>
        </authorList>
    </citation>
    <scope>NUCLEOTIDE SEQUENCE [LARGE SCALE GENOMIC DNA]</scope>
    <source>
        <strain evidence="2 3">Vaf07</strain>
    </source>
</reference>
<dbReference type="Pfam" id="PF24838">
    <property type="entry name" value="8xMP"/>
    <property type="match status" value="1"/>
</dbReference>
<comment type="caution">
    <text evidence="2">The sequence shown here is derived from an EMBL/GenBank/DDBJ whole genome shotgun (WGS) entry which is preliminary data.</text>
</comment>
<keyword evidence="1" id="KW-0472">Membrane</keyword>
<evidence type="ECO:0000313" key="3">
    <source>
        <dbReference type="Proteomes" id="UP000076574"/>
    </source>
</evidence>
<sequence length="181" mass="20622">MTSSLCDKIGADPRALMEFERIRFELVWRHFEFHARQRTTMFHFFVILSPFLFGGCFVLFKERALVGSIPAIGAALAGSLLAIFFFLLDQRNKQLYRVSKNALGLMETQFLFGRFRALETENGYYPGVISTESRSYGDNNLLKHSLLMGGVYWLSAAMFLVLAMYFSAVRQGCITFLLPAN</sequence>
<evidence type="ECO:0000313" key="2">
    <source>
        <dbReference type="EMBL" id="KZD22977.1"/>
    </source>
</evidence>
<feature type="transmembrane region" description="Helical" evidence="1">
    <location>
        <begin position="41"/>
        <end position="60"/>
    </location>
</feature>
<evidence type="ECO:0000256" key="1">
    <source>
        <dbReference type="SAM" id="Phobius"/>
    </source>
</evidence>
<dbReference type="AlphaFoldDB" id="A0A163Z6V1"/>
<keyword evidence="1" id="KW-0812">Transmembrane</keyword>
<dbReference type="OrthoDB" id="9182741at2"/>
<feature type="transmembrane region" description="Helical" evidence="1">
    <location>
        <begin position="146"/>
        <end position="166"/>
    </location>
</feature>
<dbReference type="RefSeq" id="WP_068732905.1">
    <property type="nucleotide sequence ID" value="NZ_LVYV01000012.1"/>
</dbReference>
<feature type="transmembrane region" description="Helical" evidence="1">
    <location>
        <begin position="66"/>
        <end position="88"/>
    </location>
</feature>
<name>A0A163Z6V1_9BRAD</name>
<organism evidence="2 3">
    <name type="scientific">Tardiphaga robiniae</name>
    <dbReference type="NCBI Taxonomy" id="943830"/>
    <lineage>
        <taxon>Bacteria</taxon>
        <taxon>Pseudomonadati</taxon>
        <taxon>Pseudomonadota</taxon>
        <taxon>Alphaproteobacteria</taxon>
        <taxon>Hyphomicrobiales</taxon>
        <taxon>Nitrobacteraceae</taxon>
        <taxon>Tardiphaga</taxon>
    </lineage>
</organism>
<dbReference type="InterPro" id="IPR056918">
    <property type="entry name" value="8xMP"/>
</dbReference>
<dbReference type="EMBL" id="LVYV01000012">
    <property type="protein sequence ID" value="KZD22977.1"/>
    <property type="molecule type" value="Genomic_DNA"/>
</dbReference>
<protein>
    <submittedName>
        <fullName evidence="2">Uncharacterized protein</fullName>
    </submittedName>
</protein>